<keyword evidence="3" id="KW-0812">Transmembrane</keyword>
<organism evidence="5 6">
    <name type="scientific">Microthyrium microscopicum</name>
    <dbReference type="NCBI Taxonomy" id="703497"/>
    <lineage>
        <taxon>Eukaryota</taxon>
        <taxon>Fungi</taxon>
        <taxon>Dikarya</taxon>
        <taxon>Ascomycota</taxon>
        <taxon>Pezizomycotina</taxon>
        <taxon>Dothideomycetes</taxon>
        <taxon>Dothideomycetes incertae sedis</taxon>
        <taxon>Microthyriales</taxon>
        <taxon>Microthyriaceae</taxon>
        <taxon>Microthyrium</taxon>
    </lineage>
</organism>
<evidence type="ECO:0000256" key="3">
    <source>
        <dbReference type="SAM" id="Phobius"/>
    </source>
</evidence>
<evidence type="ECO:0000259" key="4">
    <source>
        <dbReference type="Pfam" id="PF01073"/>
    </source>
</evidence>
<reference evidence="5" key="1">
    <citation type="journal article" date="2020" name="Stud. Mycol.">
        <title>101 Dothideomycetes genomes: a test case for predicting lifestyles and emergence of pathogens.</title>
        <authorList>
            <person name="Haridas S."/>
            <person name="Albert R."/>
            <person name="Binder M."/>
            <person name="Bloem J."/>
            <person name="Labutti K."/>
            <person name="Salamov A."/>
            <person name="Andreopoulos B."/>
            <person name="Baker S."/>
            <person name="Barry K."/>
            <person name="Bills G."/>
            <person name="Bluhm B."/>
            <person name="Cannon C."/>
            <person name="Castanera R."/>
            <person name="Culley D."/>
            <person name="Daum C."/>
            <person name="Ezra D."/>
            <person name="Gonzalez J."/>
            <person name="Henrissat B."/>
            <person name="Kuo A."/>
            <person name="Liang C."/>
            <person name="Lipzen A."/>
            <person name="Lutzoni F."/>
            <person name="Magnuson J."/>
            <person name="Mondo S."/>
            <person name="Nolan M."/>
            <person name="Ohm R."/>
            <person name="Pangilinan J."/>
            <person name="Park H.-J."/>
            <person name="Ramirez L."/>
            <person name="Alfaro M."/>
            <person name="Sun H."/>
            <person name="Tritt A."/>
            <person name="Yoshinaga Y."/>
            <person name="Zwiers L.-H."/>
            <person name="Turgeon B."/>
            <person name="Goodwin S."/>
            <person name="Spatafora J."/>
            <person name="Crous P."/>
            <person name="Grigoriev I."/>
        </authorList>
    </citation>
    <scope>NUCLEOTIDE SEQUENCE</scope>
    <source>
        <strain evidence="5">CBS 115976</strain>
    </source>
</reference>
<dbReference type="GO" id="GO:0016616">
    <property type="term" value="F:oxidoreductase activity, acting on the CH-OH group of donors, NAD or NADP as acceptor"/>
    <property type="evidence" value="ECO:0007669"/>
    <property type="project" value="InterPro"/>
</dbReference>
<sequence>MAPNNKTLGHVAIIGGCGFVGFNIVNLILERYPESKIAVLDVRTDVNRLDNSSVSYNQCDITDFSALKELFGKLKLDTVIHTAALIPMADSANSRKISYKVNVDGTKNLLAVSQETGVKAFVFTSSSSVVVGDVWEVINADESWPVLVGKDQPEYYSTTKAMAEIAVLEANRSSSSSLLTCALRPAGIFGDHDNTSLLRTLQIRGAKMCFQIGNGENLFDFTYVKNVAHAHLLAAEALLQTHTLGITPLDSERVDGEAFFITNGEPVYFWDFIRRIWILRGMPEDKTFDLSKVWVISITVGMFFATLSELIMGLLGRTANFNRLSIKASAMTRYFNIDKARMRLKYEPLFGLDEGVQRGVRQMVSQESTSEKKG</sequence>
<keyword evidence="6" id="KW-1185">Reference proteome</keyword>
<keyword evidence="2" id="KW-0560">Oxidoreductase</keyword>
<name>A0A6A6USV3_9PEZI</name>
<comment type="similarity">
    <text evidence="1">Belongs to the 3-beta-HSD family.</text>
</comment>
<evidence type="ECO:0000256" key="2">
    <source>
        <dbReference type="ARBA" id="ARBA00023002"/>
    </source>
</evidence>
<dbReference type="PANTHER" id="PTHR43245">
    <property type="entry name" value="BIFUNCTIONAL POLYMYXIN RESISTANCE PROTEIN ARNA"/>
    <property type="match status" value="1"/>
</dbReference>
<keyword evidence="3" id="KW-0472">Membrane</keyword>
<dbReference type="InterPro" id="IPR036291">
    <property type="entry name" value="NAD(P)-bd_dom_sf"/>
</dbReference>
<dbReference type="Pfam" id="PF01073">
    <property type="entry name" value="3Beta_HSD"/>
    <property type="match status" value="1"/>
</dbReference>
<dbReference type="InterPro" id="IPR002225">
    <property type="entry name" value="3Beta_OHSteriod_DH/Estase"/>
</dbReference>
<feature type="transmembrane region" description="Helical" evidence="3">
    <location>
        <begin position="293"/>
        <end position="315"/>
    </location>
</feature>
<feature type="domain" description="3-beta hydroxysteroid dehydrogenase/isomerase" evidence="4">
    <location>
        <begin position="12"/>
        <end position="289"/>
    </location>
</feature>
<feature type="transmembrane region" description="Helical" evidence="3">
    <location>
        <begin position="7"/>
        <end position="29"/>
    </location>
</feature>
<accession>A0A6A6USV3</accession>
<proteinExistence type="inferred from homology"/>
<evidence type="ECO:0000313" key="6">
    <source>
        <dbReference type="Proteomes" id="UP000799302"/>
    </source>
</evidence>
<dbReference type="PANTHER" id="PTHR43245:SF51">
    <property type="entry name" value="SHORT CHAIN DEHYDROGENASE_REDUCTASE FAMILY 42E, MEMBER 2"/>
    <property type="match status" value="1"/>
</dbReference>
<dbReference type="InterPro" id="IPR050177">
    <property type="entry name" value="Lipid_A_modif_metabolic_enz"/>
</dbReference>
<evidence type="ECO:0000256" key="1">
    <source>
        <dbReference type="ARBA" id="ARBA00009219"/>
    </source>
</evidence>
<dbReference type="EMBL" id="MU004230">
    <property type="protein sequence ID" value="KAF2674491.1"/>
    <property type="molecule type" value="Genomic_DNA"/>
</dbReference>
<keyword evidence="3" id="KW-1133">Transmembrane helix</keyword>
<evidence type="ECO:0000313" key="5">
    <source>
        <dbReference type="EMBL" id="KAF2674491.1"/>
    </source>
</evidence>
<dbReference type="PROSITE" id="PS51257">
    <property type="entry name" value="PROKAR_LIPOPROTEIN"/>
    <property type="match status" value="1"/>
</dbReference>
<dbReference type="OrthoDB" id="10058185at2759"/>
<gene>
    <name evidence="5" type="ORF">BT63DRAFT_419782</name>
</gene>
<dbReference type="SUPFAM" id="SSF51735">
    <property type="entry name" value="NAD(P)-binding Rossmann-fold domains"/>
    <property type="match status" value="1"/>
</dbReference>
<dbReference type="AlphaFoldDB" id="A0A6A6USV3"/>
<dbReference type="Proteomes" id="UP000799302">
    <property type="component" value="Unassembled WGS sequence"/>
</dbReference>
<dbReference type="Gene3D" id="3.40.50.720">
    <property type="entry name" value="NAD(P)-binding Rossmann-like Domain"/>
    <property type="match status" value="1"/>
</dbReference>
<dbReference type="GO" id="GO:0006694">
    <property type="term" value="P:steroid biosynthetic process"/>
    <property type="evidence" value="ECO:0007669"/>
    <property type="project" value="InterPro"/>
</dbReference>
<protein>
    <submittedName>
        <fullName evidence="5">C-3 sterol dehydrogenase/C-4 decarboxylase-like protein</fullName>
    </submittedName>
</protein>